<gene>
    <name evidence="1" type="ORF">DACRYDRAFT_21741</name>
</gene>
<proteinExistence type="predicted"/>
<dbReference type="HOGENOM" id="CLU_2037983_0_0_1"/>
<reference evidence="1 2" key="1">
    <citation type="journal article" date="2012" name="Science">
        <title>The Paleozoic origin of enzymatic lignin decomposition reconstructed from 31 fungal genomes.</title>
        <authorList>
            <person name="Floudas D."/>
            <person name="Binder M."/>
            <person name="Riley R."/>
            <person name="Barry K."/>
            <person name="Blanchette R.A."/>
            <person name="Henrissat B."/>
            <person name="Martinez A.T."/>
            <person name="Otillar R."/>
            <person name="Spatafora J.W."/>
            <person name="Yadav J.S."/>
            <person name="Aerts A."/>
            <person name="Benoit I."/>
            <person name="Boyd A."/>
            <person name="Carlson A."/>
            <person name="Copeland A."/>
            <person name="Coutinho P.M."/>
            <person name="de Vries R.P."/>
            <person name="Ferreira P."/>
            <person name="Findley K."/>
            <person name="Foster B."/>
            <person name="Gaskell J."/>
            <person name="Glotzer D."/>
            <person name="Gorecki P."/>
            <person name="Heitman J."/>
            <person name="Hesse C."/>
            <person name="Hori C."/>
            <person name="Igarashi K."/>
            <person name="Jurgens J.A."/>
            <person name="Kallen N."/>
            <person name="Kersten P."/>
            <person name="Kohler A."/>
            <person name="Kuees U."/>
            <person name="Kumar T.K.A."/>
            <person name="Kuo A."/>
            <person name="LaButti K."/>
            <person name="Larrondo L.F."/>
            <person name="Lindquist E."/>
            <person name="Ling A."/>
            <person name="Lombard V."/>
            <person name="Lucas S."/>
            <person name="Lundell T."/>
            <person name="Martin R."/>
            <person name="McLaughlin D.J."/>
            <person name="Morgenstern I."/>
            <person name="Morin E."/>
            <person name="Murat C."/>
            <person name="Nagy L.G."/>
            <person name="Nolan M."/>
            <person name="Ohm R.A."/>
            <person name="Patyshakuliyeva A."/>
            <person name="Rokas A."/>
            <person name="Ruiz-Duenas F.J."/>
            <person name="Sabat G."/>
            <person name="Salamov A."/>
            <person name="Samejima M."/>
            <person name="Schmutz J."/>
            <person name="Slot J.C."/>
            <person name="St John F."/>
            <person name="Stenlid J."/>
            <person name="Sun H."/>
            <person name="Sun S."/>
            <person name="Syed K."/>
            <person name="Tsang A."/>
            <person name="Wiebenga A."/>
            <person name="Young D."/>
            <person name="Pisabarro A."/>
            <person name="Eastwood D.C."/>
            <person name="Martin F."/>
            <person name="Cullen D."/>
            <person name="Grigoriev I.V."/>
            <person name="Hibbett D.S."/>
        </authorList>
    </citation>
    <scope>NUCLEOTIDE SEQUENCE [LARGE SCALE GENOMIC DNA]</scope>
    <source>
        <strain evidence="1 2">DJM-731 SS1</strain>
    </source>
</reference>
<evidence type="ECO:0000313" key="1">
    <source>
        <dbReference type="EMBL" id="EJU02778.1"/>
    </source>
</evidence>
<dbReference type="EMBL" id="JH795861">
    <property type="protein sequence ID" value="EJU02778.1"/>
    <property type="molecule type" value="Genomic_DNA"/>
</dbReference>
<dbReference type="Proteomes" id="UP000030653">
    <property type="component" value="Unassembled WGS sequence"/>
</dbReference>
<organism evidence="1 2">
    <name type="scientific">Dacryopinax primogenitus (strain DJM 731)</name>
    <name type="common">Brown rot fungus</name>
    <dbReference type="NCBI Taxonomy" id="1858805"/>
    <lineage>
        <taxon>Eukaryota</taxon>
        <taxon>Fungi</taxon>
        <taxon>Dikarya</taxon>
        <taxon>Basidiomycota</taxon>
        <taxon>Agaricomycotina</taxon>
        <taxon>Dacrymycetes</taxon>
        <taxon>Dacrymycetales</taxon>
        <taxon>Dacrymycetaceae</taxon>
        <taxon>Dacryopinax</taxon>
    </lineage>
</organism>
<name>M5GDX5_DACPD</name>
<keyword evidence="2" id="KW-1185">Reference proteome</keyword>
<sequence length="121" mass="13142">MAFQGKMWPPSTLLAAYEREATRLVKIGGNGRVDNLEVSIRLSLESTLMVDELYSIPLLAALCLLLNGARVENLAEMISSMEKNVIGTTLVLLQTGLAFEDRGDNSDSVANSRLYSLTAPP</sequence>
<protein>
    <submittedName>
        <fullName evidence="1">Uncharacterized protein</fullName>
    </submittedName>
</protein>
<dbReference type="AlphaFoldDB" id="M5GDX5"/>
<accession>M5GDX5</accession>
<evidence type="ECO:0000313" key="2">
    <source>
        <dbReference type="Proteomes" id="UP000030653"/>
    </source>
</evidence>
<dbReference type="RefSeq" id="XP_040629672.1">
    <property type="nucleotide sequence ID" value="XM_040772530.1"/>
</dbReference>
<dbReference type="GeneID" id="63687592"/>